<feature type="compositionally biased region" description="Polar residues" evidence="1">
    <location>
        <begin position="1"/>
        <end position="11"/>
    </location>
</feature>
<organism evidence="2 3">
    <name type="scientific">Dentipellis fragilis</name>
    <dbReference type="NCBI Taxonomy" id="205917"/>
    <lineage>
        <taxon>Eukaryota</taxon>
        <taxon>Fungi</taxon>
        <taxon>Dikarya</taxon>
        <taxon>Basidiomycota</taxon>
        <taxon>Agaricomycotina</taxon>
        <taxon>Agaricomycetes</taxon>
        <taxon>Russulales</taxon>
        <taxon>Hericiaceae</taxon>
        <taxon>Dentipellis</taxon>
    </lineage>
</organism>
<accession>A0A4Y9YK85</accession>
<reference evidence="2 3" key="1">
    <citation type="submission" date="2019-02" db="EMBL/GenBank/DDBJ databases">
        <title>Genome sequencing of the rare red list fungi Dentipellis fragilis.</title>
        <authorList>
            <person name="Buettner E."/>
            <person name="Kellner H."/>
        </authorList>
    </citation>
    <scope>NUCLEOTIDE SEQUENCE [LARGE SCALE GENOMIC DNA]</scope>
    <source>
        <strain evidence="2 3">DSM 105465</strain>
    </source>
</reference>
<sequence>MLRSQHLSPPNRNRAARGTPNSSSTSPEVYSRAESDAAADPSWLLAPRPPPGPALPTALSDADAALRIFLFLRAQARVAIAIWSWVLDNC</sequence>
<feature type="region of interest" description="Disordered" evidence="1">
    <location>
        <begin position="1"/>
        <end position="35"/>
    </location>
</feature>
<name>A0A4Y9YK85_9AGAM</name>
<dbReference type="AlphaFoldDB" id="A0A4Y9YK85"/>
<evidence type="ECO:0000313" key="2">
    <source>
        <dbReference type="EMBL" id="TFY62123.1"/>
    </source>
</evidence>
<gene>
    <name evidence="2" type="ORF">EVG20_g6812</name>
</gene>
<proteinExistence type="predicted"/>
<dbReference type="EMBL" id="SEOQ01000478">
    <property type="protein sequence ID" value="TFY62123.1"/>
    <property type="molecule type" value="Genomic_DNA"/>
</dbReference>
<dbReference type="Proteomes" id="UP000298327">
    <property type="component" value="Unassembled WGS sequence"/>
</dbReference>
<evidence type="ECO:0000256" key="1">
    <source>
        <dbReference type="SAM" id="MobiDB-lite"/>
    </source>
</evidence>
<evidence type="ECO:0000313" key="3">
    <source>
        <dbReference type="Proteomes" id="UP000298327"/>
    </source>
</evidence>
<protein>
    <submittedName>
        <fullName evidence="2">Uncharacterized protein</fullName>
    </submittedName>
</protein>
<feature type="compositionally biased region" description="Polar residues" evidence="1">
    <location>
        <begin position="19"/>
        <end position="28"/>
    </location>
</feature>
<comment type="caution">
    <text evidence="2">The sequence shown here is derived from an EMBL/GenBank/DDBJ whole genome shotgun (WGS) entry which is preliminary data.</text>
</comment>
<keyword evidence="3" id="KW-1185">Reference proteome</keyword>